<dbReference type="InterPro" id="IPR014729">
    <property type="entry name" value="Rossmann-like_a/b/a_fold"/>
</dbReference>
<dbReference type="PANTHER" id="PTHR11455:SF17">
    <property type="entry name" value="CRYPTOCHROME-1"/>
    <property type="match status" value="1"/>
</dbReference>
<dbReference type="Proteomes" id="UP001519460">
    <property type="component" value="Unassembled WGS sequence"/>
</dbReference>
<evidence type="ECO:0000256" key="5">
    <source>
        <dbReference type="ARBA" id="ARBA00022490"/>
    </source>
</evidence>
<name>A0ABD0L1L0_9CAEN</name>
<evidence type="ECO:0000256" key="10">
    <source>
        <dbReference type="ARBA" id="ARBA00023242"/>
    </source>
</evidence>
<dbReference type="GO" id="GO:0048471">
    <property type="term" value="C:perinuclear region of cytoplasm"/>
    <property type="evidence" value="ECO:0007669"/>
    <property type="project" value="UniProtKB-SubCell"/>
</dbReference>
<dbReference type="GO" id="GO:0005634">
    <property type="term" value="C:nucleus"/>
    <property type="evidence" value="ECO:0007669"/>
    <property type="project" value="UniProtKB-SubCell"/>
</dbReference>
<evidence type="ECO:0000256" key="6">
    <source>
        <dbReference type="ARBA" id="ARBA00022630"/>
    </source>
</evidence>
<dbReference type="PANTHER" id="PTHR11455">
    <property type="entry name" value="CRYPTOCHROME"/>
    <property type="match status" value="1"/>
</dbReference>
<evidence type="ECO:0000256" key="8">
    <source>
        <dbReference type="ARBA" id="ARBA00022827"/>
    </source>
</evidence>
<dbReference type="SUPFAM" id="SSF48173">
    <property type="entry name" value="Cryptochrome/photolyase FAD-binding domain"/>
    <property type="match status" value="1"/>
</dbReference>
<feature type="site" description="Electron transfer via tryptophanyl radical" evidence="12">
    <location>
        <position position="293"/>
    </location>
</feature>
<reference evidence="14 15" key="1">
    <citation type="journal article" date="2023" name="Sci. Data">
        <title>Genome assembly of the Korean intertidal mud-creeper Batillaria attramentaria.</title>
        <authorList>
            <person name="Patra A.K."/>
            <person name="Ho P.T."/>
            <person name="Jun S."/>
            <person name="Lee S.J."/>
            <person name="Kim Y."/>
            <person name="Won Y.J."/>
        </authorList>
    </citation>
    <scope>NUCLEOTIDE SEQUENCE [LARGE SCALE GENOMIC DNA]</scope>
    <source>
        <strain evidence="14">Wonlab-2016</strain>
    </source>
</reference>
<evidence type="ECO:0000313" key="15">
    <source>
        <dbReference type="Proteomes" id="UP001519460"/>
    </source>
</evidence>
<keyword evidence="6 11" id="KW-0285">Flavoprotein</keyword>
<feature type="site" description="Electron transfer via tryptophanyl radical" evidence="12">
    <location>
        <position position="370"/>
    </location>
</feature>
<comment type="similarity">
    <text evidence="3">Belongs to the DNA photolyase class-1 family.</text>
</comment>
<keyword evidence="9" id="KW-0675">Receptor</keyword>
<keyword evidence="5" id="KW-0963">Cytoplasm</keyword>
<feature type="domain" description="Photolyase/cryptochrome alpha/beta" evidence="13">
    <location>
        <begin position="1"/>
        <end position="102"/>
    </location>
</feature>
<feature type="binding site" evidence="11">
    <location>
        <begin position="360"/>
        <end position="362"/>
    </location>
    <ligand>
        <name>FAD</name>
        <dbReference type="ChEBI" id="CHEBI:57692"/>
    </ligand>
</feature>
<dbReference type="PRINTS" id="PR00147">
    <property type="entry name" value="DNAPHOTLYASE"/>
</dbReference>
<dbReference type="InterPro" id="IPR005101">
    <property type="entry name" value="Cryptochr/Photolyase_FAD-bd"/>
</dbReference>
<keyword evidence="8 11" id="KW-0274">FAD</keyword>
<proteinExistence type="inferred from homology"/>
<feature type="binding site" evidence="11">
    <location>
        <begin position="262"/>
        <end position="269"/>
    </location>
    <ligand>
        <name>FAD</name>
        <dbReference type="ChEBI" id="CHEBI:57692"/>
    </ligand>
</feature>
<dbReference type="InterPro" id="IPR002081">
    <property type="entry name" value="Cryptochrome/DNA_photolyase_1"/>
</dbReference>
<organism evidence="14 15">
    <name type="scientific">Batillaria attramentaria</name>
    <dbReference type="NCBI Taxonomy" id="370345"/>
    <lineage>
        <taxon>Eukaryota</taxon>
        <taxon>Metazoa</taxon>
        <taxon>Spiralia</taxon>
        <taxon>Lophotrochozoa</taxon>
        <taxon>Mollusca</taxon>
        <taxon>Gastropoda</taxon>
        <taxon>Caenogastropoda</taxon>
        <taxon>Sorbeoconcha</taxon>
        <taxon>Cerithioidea</taxon>
        <taxon>Batillariidae</taxon>
        <taxon>Batillaria</taxon>
    </lineage>
</organism>
<evidence type="ECO:0000256" key="7">
    <source>
        <dbReference type="ARBA" id="ARBA00022741"/>
    </source>
</evidence>
<protein>
    <recommendedName>
        <fullName evidence="4">Cryptochrome-1</fullName>
    </recommendedName>
</protein>
<evidence type="ECO:0000256" key="1">
    <source>
        <dbReference type="ARBA" id="ARBA00004123"/>
    </source>
</evidence>
<keyword evidence="7" id="KW-0547">Nucleotide-binding</keyword>
<dbReference type="GO" id="GO:0000166">
    <property type="term" value="F:nucleotide binding"/>
    <property type="evidence" value="ECO:0007669"/>
    <property type="project" value="UniProtKB-KW"/>
</dbReference>
<evidence type="ECO:0000256" key="11">
    <source>
        <dbReference type="PIRSR" id="PIRSR602081-1"/>
    </source>
</evidence>
<dbReference type="InterPro" id="IPR036134">
    <property type="entry name" value="Crypto/Photolyase_FAD-like_sf"/>
</dbReference>
<accession>A0ABD0L1L0</accession>
<evidence type="ECO:0000256" key="12">
    <source>
        <dbReference type="PIRSR" id="PIRSR602081-2"/>
    </source>
</evidence>
<dbReference type="Pfam" id="PF00875">
    <property type="entry name" value="DNA_photolyase"/>
    <property type="match status" value="2"/>
</dbReference>
<comment type="cofactor">
    <cofactor evidence="11">
        <name>FAD</name>
        <dbReference type="ChEBI" id="CHEBI:57692"/>
    </cofactor>
    <text evidence="11">Binds 1 FAD per subunit.</text>
</comment>
<feature type="site" description="Electron transfer via tryptophanyl radical" evidence="12">
    <location>
        <position position="347"/>
    </location>
</feature>
<dbReference type="InterPro" id="IPR036155">
    <property type="entry name" value="Crypto/Photolyase_N_sf"/>
</dbReference>
<comment type="caution">
    <text evidence="14">The sequence shown here is derived from an EMBL/GenBank/DDBJ whole genome shotgun (WGS) entry which is preliminary data.</text>
</comment>
<dbReference type="InterPro" id="IPR006050">
    <property type="entry name" value="DNA_photolyase_N"/>
</dbReference>
<evidence type="ECO:0000256" key="2">
    <source>
        <dbReference type="ARBA" id="ARBA00004556"/>
    </source>
</evidence>
<dbReference type="SUPFAM" id="SSF52425">
    <property type="entry name" value="Cryptochrome/photolyase, N-terminal domain"/>
    <property type="match status" value="1"/>
</dbReference>
<evidence type="ECO:0000256" key="4">
    <source>
        <dbReference type="ARBA" id="ARBA00021159"/>
    </source>
</evidence>
<evidence type="ECO:0000313" key="14">
    <source>
        <dbReference type="EMBL" id="KAK7493216.1"/>
    </source>
</evidence>
<evidence type="ECO:0000256" key="3">
    <source>
        <dbReference type="ARBA" id="ARBA00005862"/>
    </source>
</evidence>
<evidence type="ECO:0000259" key="13">
    <source>
        <dbReference type="PROSITE" id="PS51645"/>
    </source>
</evidence>
<dbReference type="EMBL" id="JACVVK020000095">
    <property type="protein sequence ID" value="KAK7493216.1"/>
    <property type="molecule type" value="Genomic_DNA"/>
</dbReference>
<dbReference type="Gene3D" id="3.40.50.620">
    <property type="entry name" value="HUPs"/>
    <property type="match status" value="2"/>
</dbReference>
<keyword evidence="15" id="KW-1185">Reference proteome</keyword>
<gene>
    <name evidence="14" type="ORF">BaRGS_00015553</name>
</gene>
<comment type="subcellular location">
    <subcellularLocation>
        <location evidence="2">Cytoplasm</location>
        <location evidence="2">Perinuclear region</location>
    </subcellularLocation>
    <subcellularLocation>
        <location evidence="1">Nucleus</location>
    </subcellularLocation>
</comment>
<dbReference type="Gene3D" id="1.25.40.80">
    <property type="match status" value="1"/>
</dbReference>
<dbReference type="Gene3D" id="1.10.579.10">
    <property type="entry name" value="DNA Cyclobutane Dipyrimidine Photolyase, subunit A, domain 3"/>
    <property type="match status" value="1"/>
</dbReference>
<evidence type="ECO:0000256" key="9">
    <source>
        <dbReference type="ARBA" id="ARBA00023170"/>
    </source>
</evidence>
<sequence>MGPDSEAVKKCVSVHWFRHGLRLHDNPALLESLKNADEFYAVFVFDGQVAEDVFPKLFQEWGVTRLTFEQDPEPVWQDRDNKVKALCKELEVECIEKVSHTLWDPLNIIQANGGSPPLTYAMFCQVTEIVGLPPRACPDPDFTGVKLPSSVHGDAKFHVPTCEELGVYPESDRQSHPLSGYSGGECRALELLELRIEKERQAFERGQCLPNQINPDLTGLPMSLSPHLRFGSLSVRHFYWLIHRTFMEVTQSETVPTSITGQLIWREYFYCMSVNNPKYNCMEGNPICLDIDWYRNMEQFEKWSKGQTGYPWIDACMRQLREEGWIHHVCRQSVACFLTRGDLWIDWQMGLEVFDRYLVDADWSVCAGNWMWVSSSAFEKVLQCPRCVCPVRYGRRMDPKGDYVRRYVPELQNMPLLYLFEPWKAPAAVQETAGCVVGRDYPPPMVDHKQASKMCMAKMEKIKGKCRGMRLCLLFTASVGGRPEYNAKCSYRVFGSVVNVCTFISRLVSMQITGADP</sequence>
<dbReference type="PROSITE" id="PS51645">
    <property type="entry name" value="PHR_CRY_ALPHA_BETA"/>
    <property type="match status" value="1"/>
</dbReference>
<dbReference type="AlphaFoldDB" id="A0ABD0L1L0"/>
<dbReference type="Pfam" id="PF03441">
    <property type="entry name" value="FAD_binding_7"/>
    <property type="match status" value="1"/>
</dbReference>
<keyword evidence="10" id="KW-0539">Nucleus</keyword>